<reference evidence="1 2" key="1">
    <citation type="submission" date="2021-08" db="EMBL/GenBank/DDBJ databases">
        <authorList>
            <person name="Peeters C."/>
        </authorList>
    </citation>
    <scope>NUCLEOTIDE SEQUENCE [LARGE SCALE GENOMIC DNA]</scope>
    <source>
        <strain evidence="1 2">LMG 21510</strain>
    </source>
</reference>
<evidence type="ECO:0000313" key="1">
    <source>
        <dbReference type="EMBL" id="CAG9178964.1"/>
    </source>
</evidence>
<evidence type="ECO:0008006" key="3">
    <source>
        <dbReference type="Google" id="ProtNLM"/>
    </source>
</evidence>
<dbReference type="InterPro" id="IPR019238">
    <property type="entry name" value="AbiEi_2"/>
</dbReference>
<name>A0ABN7Z4I3_9BURK</name>
<dbReference type="Pfam" id="PF09952">
    <property type="entry name" value="AbiEi_2"/>
    <property type="match status" value="1"/>
</dbReference>
<keyword evidence="2" id="KW-1185">Reference proteome</keyword>
<sequence length="354" mass="37835">MNDGMATDKLSPRDLALLTAALAALEAGTGVTARVLNKSVFSQGAADAVVELSLGRRKQRYFALCKAIVDRESTLALAKHRLDALDGPALLVAPYLSPQMASKCRALDLQFADAAGNAYLNGEGLHVFVSGQRPTAAAAPLTHRGASSPSAMRMVFALLARPALLQASYRDIADAAGIALGSVGAVFAALGERGMLVGSGRSGPRRFTAPGSLVDEWVAAYPAVLRPKLHAQRFEAPDAGWWEHADVAQAQARWSGEVAAFRMHGYLKPATQTLYVAPDAMPRALRRLVSAHRLRPQPAGPVEIVEAFWDFGDGGPTVPPLLAYADLMATMDPRNREAATMIRDHEIQHVLDQF</sequence>
<gene>
    <name evidence="1" type="ORF">LMG21510_03650</name>
</gene>
<comment type="caution">
    <text evidence="1">The sequence shown here is derived from an EMBL/GenBank/DDBJ whole genome shotgun (WGS) entry which is preliminary data.</text>
</comment>
<organism evidence="1 2">
    <name type="scientific">Cupriavidus respiraculi</name>
    <dbReference type="NCBI Taxonomy" id="195930"/>
    <lineage>
        <taxon>Bacteria</taxon>
        <taxon>Pseudomonadati</taxon>
        <taxon>Pseudomonadota</taxon>
        <taxon>Betaproteobacteria</taxon>
        <taxon>Burkholderiales</taxon>
        <taxon>Burkholderiaceae</taxon>
        <taxon>Cupriavidus</taxon>
    </lineage>
</organism>
<dbReference type="RefSeq" id="WP_224043218.1">
    <property type="nucleotide sequence ID" value="NZ_CAJZAH010000004.1"/>
</dbReference>
<dbReference type="EMBL" id="CAJZAH010000004">
    <property type="protein sequence ID" value="CAG9178964.1"/>
    <property type="molecule type" value="Genomic_DNA"/>
</dbReference>
<protein>
    <recommendedName>
        <fullName evidence="3">Winged helix DNA-binding domain-containing protein</fullName>
    </recommendedName>
</protein>
<accession>A0ABN7Z4I3</accession>
<evidence type="ECO:0000313" key="2">
    <source>
        <dbReference type="Proteomes" id="UP000721236"/>
    </source>
</evidence>
<proteinExistence type="predicted"/>
<dbReference type="Proteomes" id="UP000721236">
    <property type="component" value="Unassembled WGS sequence"/>
</dbReference>